<accession>A0AAP0EBP0</accession>
<reference evidence="2 3" key="1">
    <citation type="submission" date="2024-01" db="EMBL/GenBank/DDBJ databases">
        <title>Genome assemblies of Stephania.</title>
        <authorList>
            <person name="Yang L."/>
        </authorList>
    </citation>
    <scope>NUCLEOTIDE SEQUENCE [LARGE SCALE GENOMIC DNA]</scope>
    <source>
        <strain evidence="2">JXDWG</strain>
        <tissue evidence="2">Leaf</tissue>
    </source>
</reference>
<gene>
    <name evidence="2" type="ORF">Scep_028202</name>
</gene>
<keyword evidence="3" id="KW-1185">Reference proteome</keyword>
<name>A0AAP0EBP0_9MAGN</name>
<dbReference type="Proteomes" id="UP001419268">
    <property type="component" value="Unassembled WGS sequence"/>
</dbReference>
<comment type="caution">
    <text evidence="2">The sequence shown here is derived from an EMBL/GenBank/DDBJ whole genome shotgun (WGS) entry which is preliminary data.</text>
</comment>
<evidence type="ECO:0008006" key="4">
    <source>
        <dbReference type="Google" id="ProtNLM"/>
    </source>
</evidence>
<evidence type="ECO:0000256" key="1">
    <source>
        <dbReference type="SAM" id="MobiDB-lite"/>
    </source>
</evidence>
<dbReference type="AlphaFoldDB" id="A0AAP0EBP0"/>
<evidence type="ECO:0000313" key="3">
    <source>
        <dbReference type="Proteomes" id="UP001419268"/>
    </source>
</evidence>
<dbReference type="EMBL" id="JBBNAG010000012">
    <property type="protein sequence ID" value="KAK9089120.1"/>
    <property type="molecule type" value="Genomic_DNA"/>
</dbReference>
<sequence length="163" mass="19438">MKDTQYKLKDLYERGNPDVVEIKKLEEVLKLAKFQEEEYWKARSHIDWLKDYDKNTAYFHSFMKGRRRRNLIRGIQNFERRLVDDKDNIIKMVGDYFDEVFKSNGGEVYLSILEGMELIVLDEDFSRFDKQFEEEEVLEALSQINPNKTSGPDGITNKLLQEK</sequence>
<organism evidence="2 3">
    <name type="scientific">Stephania cephalantha</name>
    <dbReference type="NCBI Taxonomy" id="152367"/>
    <lineage>
        <taxon>Eukaryota</taxon>
        <taxon>Viridiplantae</taxon>
        <taxon>Streptophyta</taxon>
        <taxon>Embryophyta</taxon>
        <taxon>Tracheophyta</taxon>
        <taxon>Spermatophyta</taxon>
        <taxon>Magnoliopsida</taxon>
        <taxon>Ranunculales</taxon>
        <taxon>Menispermaceae</taxon>
        <taxon>Menispermoideae</taxon>
        <taxon>Cissampelideae</taxon>
        <taxon>Stephania</taxon>
    </lineage>
</organism>
<proteinExistence type="predicted"/>
<protein>
    <recommendedName>
        <fullName evidence="4">Reverse transcriptase</fullName>
    </recommendedName>
</protein>
<feature type="region of interest" description="Disordered" evidence="1">
    <location>
        <begin position="144"/>
        <end position="163"/>
    </location>
</feature>
<evidence type="ECO:0000313" key="2">
    <source>
        <dbReference type="EMBL" id="KAK9089120.1"/>
    </source>
</evidence>